<comment type="caution">
    <text evidence="1">The sequence shown here is derived from an EMBL/GenBank/DDBJ whole genome shotgun (WGS) entry which is preliminary data.</text>
</comment>
<evidence type="ECO:0000313" key="2">
    <source>
        <dbReference type="Proteomes" id="UP001500655"/>
    </source>
</evidence>
<reference evidence="2" key="1">
    <citation type="journal article" date="2019" name="Int. J. Syst. Evol. Microbiol.">
        <title>The Global Catalogue of Microorganisms (GCM) 10K type strain sequencing project: providing services to taxonomists for standard genome sequencing and annotation.</title>
        <authorList>
            <consortium name="The Broad Institute Genomics Platform"/>
            <consortium name="The Broad Institute Genome Sequencing Center for Infectious Disease"/>
            <person name="Wu L."/>
            <person name="Ma J."/>
        </authorList>
    </citation>
    <scope>NUCLEOTIDE SEQUENCE [LARGE SCALE GENOMIC DNA]</scope>
    <source>
        <strain evidence="2">JCM 13249</strain>
    </source>
</reference>
<dbReference type="Proteomes" id="UP001500655">
    <property type="component" value="Unassembled WGS sequence"/>
</dbReference>
<dbReference type="RefSeq" id="WP_344078803.1">
    <property type="nucleotide sequence ID" value="NZ_BAAALS010000006.1"/>
</dbReference>
<organism evidence="1 2">
    <name type="scientific">Luedemannella helvata</name>
    <dbReference type="NCBI Taxonomy" id="349315"/>
    <lineage>
        <taxon>Bacteria</taxon>
        <taxon>Bacillati</taxon>
        <taxon>Actinomycetota</taxon>
        <taxon>Actinomycetes</taxon>
        <taxon>Micromonosporales</taxon>
        <taxon>Micromonosporaceae</taxon>
        <taxon>Luedemannella</taxon>
    </lineage>
</organism>
<keyword evidence="2" id="KW-1185">Reference proteome</keyword>
<sequence length="63" mass="6882">MGQQDSGHKERRRMLRSKVARILLVSAFGVLTVSAGFASRPITYMLVDTTWSVGEATSSVPLD</sequence>
<protein>
    <submittedName>
        <fullName evidence="1">Uncharacterized protein</fullName>
    </submittedName>
</protein>
<evidence type="ECO:0000313" key="1">
    <source>
        <dbReference type="EMBL" id="GAA1747030.1"/>
    </source>
</evidence>
<dbReference type="EMBL" id="BAAALS010000006">
    <property type="protein sequence ID" value="GAA1747030.1"/>
    <property type="molecule type" value="Genomic_DNA"/>
</dbReference>
<proteinExistence type="predicted"/>
<accession>A0ABP4W4F0</accession>
<name>A0ABP4W4F0_9ACTN</name>
<gene>
    <name evidence="1" type="ORF">GCM10009681_17770</name>
</gene>